<proteinExistence type="predicted"/>
<keyword evidence="2" id="KW-1185">Reference proteome</keyword>
<accession>A0A4R7EYP1</accession>
<protein>
    <submittedName>
        <fullName evidence="1">Uncharacterized protein</fullName>
    </submittedName>
</protein>
<dbReference type="RefSeq" id="WP_133712365.1">
    <property type="nucleotide sequence ID" value="NZ_SOAG01000010.1"/>
</dbReference>
<organism evidence="1 2">
    <name type="scientific">Myroides indicus</name>
    <dbReference type="NCBI Taxonomy" id="1323422"/>
    <lineage>
        <taxon>Bacteria</taxon>
        <taxon>Pseudomonadati</taxon>
        <taxon>Bacteroidota</taxon>
        <taxon>Flavobacteriia</taxon>
        <taxon>Flavobacteriales</taxon>
        <taxon>Flavobacteriaceae</taxon>
        <taxon>Myroides</taxon>
    </lineage>
</organism>
<evidence type="ECO:0000313" key="2">
    <source>
        <dbReference type="Proteomes" id="UP000295215"/>
    </source>
</evidence>
<reference evidence="1 2" key="1">
    <citation type="submission" date="2019-03" db="EMBL/GenBank/DDBJ databases">
        <title>Genomic Encyclopedia of Archaeal and Bacterial Type Strains, Phase II (KMG-II): from individual species to whole genera.</title>
        <authorList>
            <person name="Goeker M."/>
        </authorList>
    </citation>
    <scope>NUCLEOTIDE SEQUENCE [LARGE SCALE GENOMIC DNA]</scope>
    <source>
        <strain evidence="1 2">DSM 28213</strain>
    </source>
</reference>
<name>A0A4R7EYP1_9FLAO</name>
<dbReference type="Proteomes" id="UP000295215">
    <property type="component" value="Unassembled WGS sequence"/>
</dbReference>
<dbReference type="EMBL" id="SOAG01000010">
    <property type="protein sequence ID" value="TDS59588.1"/>
    <property type="molecule type" value="Genomic_DNA"/>
</dbReference>
<comment type="caution">
    <text evidence="1">The sequence shown here is derived from an EMBL/GenBank/DDBJ whole genome shotgun (WGS) entry which is preliminary data.</text>
</comment>
<sequence>MELSLEGLIERKPRYLKSLITFQQIINSYATCGEKAKMVNELSKSEKSFTDEFFMVDENELARVFGLKI</sequence>
<gene>
    <name evidence="1" type="ORF">C8P70_11036</name>
</gene>
<evidence type="ECO:0000313" key="1">
    <source>
        <dbReference type="EMBL" id="TDS59588.1"/>
    </source>
</evidence>
<dbReference type="AlphaFoldDB" id="A0A4R7EYP1"/>